<evidence type="ECO:0000256" key="1">
    <source>
        <dbReference type="ARBA" id="ARBA00004141"/>
    </source>
</evidence>
<dbReference type="Pfam" id="PF00001">
    <property type="entry name" value="7tm_1"/>
    <property type="match status" value="1"/>
</dbReference>
<protein>
    <recommendedName>
        <fullName evidence="9">G-protein coupled receptors family 1 profile domain-containing protein</fullName>
    </recommendedName>
</protein>
<reference evidence="10" key="1">
    <citation type="submission" date="2023-01" db="EMBL/GenBank/DDBJ databases">
        <title>Genome assembly of the deep-sea coral Lophelia pertusa.</title>
        <authorList>
            <person name="Herrera S."/>
            <person name="Cordes E."/>
        </authorList>
    </citation>
    <scope>NUCLEOTIDE SEQUENCE</scope>
    <source>
        <strain evidence="10">USNM1676648</strain>
        <tissue evidence="10">Polyp</tissue>
    </source>
</reference>
<feature type="transmembrane region" description="Helical" evidence="8">
    <location>
        <begin position="222"/>
        <end position="247"/>
    </location>
</feature>
<keyword evidence="4" id="KW-0297">G-protein coupled receptor</keyword>
<feature type="domain" description="G-protein coupled receptors family 1 profile" evidence="9">
    <location>
        <begin position="57"/>
        <end position="301"/>
    </location>
</feature>
<dbReference type="GO" id="GO:0005886">
    <property type="term" value="C:plasma membrane"/>
    <property type="evidence" value="ECO:0007669"/>
    <property type="project" value="TreeGrafter"/>
</dbReference>
<dbReference type="Gene3D" id="1.20.1070.10">
    <property type="entry name" value="Rhodopsin 7-helix transmembrane proteins"/>
    <property type="match status" value="1"/>
</dbReference>
<dbReference type="InterPro" id="IPR017452">
    <property type="entry name" value="GPCR_Rhodpsn_7TM"/>
</dbReference>
<evidence type="ECO:0000256" key="5">
    <source>
        <dbReference type="ARBA" id="ARBA00023136"/>
    </source>
</evidence>
<evidence type="ECO:0000256" key="8">
    <source>
        <dbReference type="SAM" id="Phobius"/>
    </source>
</evidence>
<keyword evidence="3 8" id="KW-1133">Transmembrane helix</keyword>
<keyword evidence="5 8" id="KW-0472">Membrane</keyword>
<proteinExistence type="predicted"/>
<comment type="subcellular location">
    <subcellularLocation>
        <location evidence="1">Membrane</location>
        <topology evidence="1">Multi-pass membrane protein</topology>
    </subcellularLocation>
</comment>
<dbReference type="OrthoDB" id="5987909at2759"/>
<feature type="transmembrane region" description="Helical" evidence="8">
    <location>
        <begin position="33"/>
        <end position="66"/>
    </location>
</feature>
<dbReference type="PANTHER" id="PTHR45695:SF9">
    <property type="entry name" value="LEUCOKININ RECEPTOR"/>
    <property type="match status" value="1"/>
</dbReference>
<dbReference type="PANTHER" id="PTHR45695">
    <property type="entry name" value="LEUCOKININ RECEPTOR-RELATED"/>
    <property type="match status" value="1"/>
</dbReference>
<keyword evidence="6" id="KW-0675">Receptor</keyword>
<evidence type="ECO:0000256" key="4">
    <source>
        <dbReference type="ARBA" id="ARBA00023040"/>
    </source>
</evidence>
<evidence type="ECO:0000256" key="6">
    <source>
        <dbReference type="ARBA" id="ARBA00023170"/>
    </source>
</evidence>
<feature type="transmembrane region" description="Helical" evidence="8">
    <location>
        <begin position="267"/>
        <end position="286"/>
    </location>
</feature>
<evidence type="ECO:0000256" key="7">
    <source>
        <dbReference type="ARBA" id="ARBA00023224"/>
    </source>
</evidence>
<organism evidence="10 11">
    <name type="scientific">Desmophyllum pertusum</name>
    <dbReference type="NCBI Taxonomy" id="174260"/>
    <lineage>
        <taxon>Eukaryota</taxon>
        <taxon>Metazoa</taxon>
        <taxon>Cnidaria</taxon>
        <taxon>Anthozoa</taxon>
        <taxon>Hexacorallia</taxon>
        <taxon>Scleractinia</taxon>
        <taxon>Caryophylliina</taxon>
        <taxon>Caryophylliidae</taxon>
        <taxon>Desmophyllum</taxon>
    </lineage>
</organism>
<feature type="transmembrane region" description="Helical" evidence="8">
    <location>
        <begin position="157"/>
        <end position="176"/>
    </location>
</feature>
<sequence length="301" mass="33951">MVLLKTKKKIGMLYGGALENALLSSFDNGLNSLLSSVTLVLLGSGFLLCLVIVGVMANITVCIVMVRGRRFKKHLSNFMLFHLSITDIVYRLIVVPGQYAAILYPIENKPTMLCKVAKTFLYTVYTAVFTSLVIIAFDRHQCITKPFQRLRHKPKFYRYVLAVWGYSVVCALPQMFNGGIGTYALNYTIPFKGDNFSNFTQRTWLLCSSSNEGSSQRIVTTIYFILGFFVPLVIITVAYSKIAVFLWRRSRNGMVNQTALKSKGKALRMLVWIVLGFVVCFGAPQLKDLMESFGFKDQLVF</sequence>
<feature type="transmembrane region" description="Helical" evidence="8">
    <location>
        <begin position="119"/>
        <end position="137"/>
    </location>
</feature>
<comment type="caution">
    <text evidence="10">The sequence shown here is derived from an EMBL/GenBank/DDBJ whole genome shotgun (WGS) entry which is preliminary data.</text>
</comment>
<dbReference type="Proteomes" id="UP001163046">
    <property type="component" value="Unassembled WGS sequence"/>
</dbReference>
<keyword evidence="11" id="KW-1185">Reference proteome</keyword>
<dbReference type="AlphaFoldDB" id="A0A9X0CVW3"/>
<dbReference type="PROSITE" id="PS50262">
    <property type="entry name" value="G_PROTEIN_RECEP_F1_2"/>
    <property type="match status" value="1"/>
</dbReference>
<evidence type="ECO:0000313" key="11">
    <source>
        <dbReference type="Proteomes" id="UP001163046"/>
    </source>
</evidence>
<dbReference type="InterPro" id="IPR000276">
    <property type="entry name" value="GPCR_Rhodpsn"/>
</dbReference>
<evidence type="ECO:0000256" key="2">
    <source>
        <dbReference type="ARBA" id="ARBA00022692"/>
    </source>
</evidence>
<dbReference type="PRINTS" id="PR00237">
    <property type="entry name" value="GPCRRHODOPSN"/>
</dbReference>
<accession>A0A9X0CVW3</accession>
<feature type="transmembrane region" description="Helical" evidence="8">
    <location>
        <begin position="78"/>
        <end position="99"/>
    </location>
</feature>
<dbReference type="GO" id="GO:0004930">
    <property type="term" value="F:G protein-coupled receptor activity"/>
    <property type="evidence" value="ECO:0007669"/>
    <property type="project" value="UniProtKB-KW"/>
</dbReference>
<evidence type="ECO:0000313" key="10">
    <source>
        <dbReference type="EMBL" id="KAJ7376228.1"/>
    </source>
</evidence>
<keyword evidence="2 8" id="KW-0812">Transmembrane</keyword>
<evidence type="ECO:0000259" key="9">
    <source>
        <dbReference type="PROSITE" id="PS50262"/>
    </source>
</evidence>
<keyword evidence="7" id="KW-0807">Transducer</keyword>
<dbReference type="SUPFAM" id="SSF81321">
    <property type="entry name" value="Family A G protein-coupled receptor-like"/>
    <property type="match status" value="1"/>
</dbReference>
<name>A0A9X0CVW3_9CNID</name>
<evidence type="ECO:0000256" key="3">
    <source>
        <dbReference type="ARBA" id="ARBA00022989"/>
    </source>
</evidence>
<gene>
    <name evidence="10" type="ORF">OS493_036051</name>
</gene>
<dbReference type="EMBL" id="MU826407">
    <property type="protein sequence ID" value="KAJ7376228.1"/>
    <property type="molecule type" value="Genomic_DNA"/>
</dbReference>
<dbReference type="CDD" id="cd00637">
    <property type="entry name" value="7tm_classA_rhodopsin-like"/>
    <property type="match status" value="1"/>
</dbReference>